<evidence type="ECO:0000256" key="12">
    <source>
        <dbReference type="ARBA" id="ARBA00023264"/>
    </source>
</evidence>
<dbReference type="Pfam" id="PF01066">
    <property type="entry name" value="CDP-OH_P_transf"/>
    <property type="match status" value="1"/>
</dbReference>
<evidence type="ECO:0000256" key="4">
    <source>
        <dbReference type="ARBA" id="ARBA00010441"/>
    </source>
</evidence>
<dbReference type="GO" id="GO:0006655">
    <property type="term" value="P:phosphatidylglycerol biosynthetic process"/>
    <property type="evidence" value="ECO:0007669"/>
    <property type="project" value="UniProtKB-UniPathway"/>
</dbReference>
<evidence type="ECO:0000256" key="11">
    <source>
        <dbReference type="ARBA" id="ARBA00023209"/>
    </source>
</evidence>
<evidence type="ECO:0000256" key="6">
    <source>
        <dbReference type="ARBA" id="ARBA00022679"/>
    </source>
</evidence>
<proteinExistence type="inferred from homology"/>
<keyword evidence="10 15" id="KW-0472">Membrane</keyword>
<evidence type="ECO:0000256" key="3">
    <source>
        <dbReference type="ARBA" id="ARBA00005189"/>
    </source>
</evidence>
<evidence type="ECO:0000256" key="7">
    <source>
        <dbReference type="ARBA" id="ARBA00022692"/>
    </source>
</evidence>
<gene>
    <name evidence="16" type="ORF">EHS13_00430</name>
</gene>
<dbReference type="GO" id="GO:0016020">
    <property type="term" value="C:membrane"/>
    <property type="evidence" value="ECO:0007669"/>
    <property type="project" value="UniProtKB-SubCell"/>
</dbReference>
<comment type="function">
    <text evidence="1">This protein catalyzes the committed step to the synthesis of the acidic phospholipids.</text>
</comment>
<dbReference type="GO" id="GO:0008444">
    <property type="term" value="F:CDP-diacylglycerol-glycerol-3-phosphate 3-phosphatidyltransferase activity"/>
    <property type="evidence" value="ECO:0007669"/>
    <property type="project" value="InterPro"/>
</dbReference>
<dbReference type="EMBL" id="CP034235">
    <property type="protein sequence ID" value="QGQ93499.1"/>
    <property type="molecule type" value="Genomic_DNA"/>
</dbReference>
<evidence type="ECO:0000313" key="17">
    <source>
        <dbReference type="Proteomes" id="UP000426246"/>
    </source>
</evidence>
<protein>
    <recommendedName>
        <fullName evidence="13">Phosphatidylglycerophosphate synthase</fullName>
    </recommendedName>
</protein>
<dbReference type="InterPro" id="IPR004570">
    <property type="entry name" value="Phosphatidylglycerol_P_synth"/>
</dbReference>
<dbReference type="PROSITE" id="PS00379">
    <property type="entry name" value="CDP_ALCOHOL_P_TRANSF"/>
    <property type="match status" value="1"/>
</dbReference>
<accession>A0A6B8R9P9</accession>
<comment type="subcellular location">
    <subcellularLocation>
        <location evidence="2">Membrane</location>
        <topology evidence="2">Multi-pass membrane protein</topology>
    </subcellularLocation>
</comment>
<dbReference type="Gene3D" id="1.20.120.1760">
    <property type="match status" value="1"/>
</dbReference>
<feature type="transmembrane region" description="Helical" evidence="15">
    <location>
        <begin position="113"/>
        <end position="134"/>
    </location>
</feature>
<dbReference type="UniPathway" id="UPA00084">
    <property type="reaction ID" value="UER00503"/>
</dbReference>
<feature type="transmembrane region" description="Helical" evidence="15">
    <location>
        <begin position="12"/>
        <end position="37"/>
    </location>
</feature>
<dbReference type="InterPro" id="IPR048254">
    <property type="entry name" value="CDP_ALCOHOL_P_TRANSF_CS"/>
</dbReference>
<evidence type="ECO:0000256" key="13">
    <source>
        <dbReference type="ARBA" id="ARBA00033018"/>
    </source>
</evidence>
<dbReference type="PANTHER" id="PTHR14269">
    <property type="entry name" value="CDP-DIACYLGLYCEROL--GLYCEROL-3-PHOSPHATE 3-PHOSPHATIDYLTRANSFERASE-RELATED"/>
    <property type="match status" value="1"/>
</dbReference>
<keyword evidence="7 15" id="KW-0812">Transmembrane</keyword>
<keyword evidence="17" id="KW-1185">Reference proteome</keyword>
<feature type="transmembrane region" description="Helical" evidence="15">
    <location>
        <begin position="69"/>
        <end position="93"/>
    </location>
</feature>
<keyword evidence="12" id="KW-1208">Phospholipid metabolism</keyword>
<dbReference type="OrthoDB" id="9796672at2"/>
<dbReference type="AlphaFoldDB" id="A0A6B8R9P9"/>
<dbReference type="InterPro" id="IPR000462">
    <property type="entry name" value="CDP-OH_P_trans"/>
</dbReference>
<keyword evidence="5" id="KW-0444">Lipid biosynthesis</keyword>
<dbReference type="RefSeq" id="WP_155698330.1">
    <property type="nucleotide sequence ID" value="NZ_CP034235.1"/>
</dbReference>
<keyword evidence="8 15" id="KW-1133">Transmembrane helix</keyword>
<evidence type="ECO:0000256" key="2">
    <source>
        <dbReference type="ARBA" id="ARBA00004141"/>
    </source>
</evidence>
<evidence type="ECO:0000256" key="15">
    <source>
        <dbReference type="SAM" id="Phobius"/>
    </source>
</evidence>
<keyword evidence="11" id="KW-0594">Phospholipid biosynthesis</keyword>
<dbReference type="InterPro" id="IPR043130">
    <property type="entry name" value="CDP-OH_PTrfase_TM_dom"/>
</dbReference>
<evidence type="ECO:0000256" key="1">
    <source>
        <dbReference type="ARBA" id="ARBA00003973"/>
    </source>
</evidence>
<reference evidence="17" key="1">
    <citation type="submission" date="2018-11" db="EMBL/GenBank/DDBJ databases">
        <title>Complete genome sequence of Paenibacillus sp. ML311-T8.</title>
        <authorList>
            <person name="Nam Y.-D."/>
            <person name="Kang J."/>
            <person name="Chung W.-H."/>
            <person name="Park Y.S."/>
        </authorList>
    </citation>
    <scope>NUCLEOTIDE SEQUENCE [LARGE SCALE GENOMIC DNA]</scope>
    <source>
        <strain evidence="17">ML311-T8</strain>
    </source>
</reference>
<evidence type="ECO:0000256" key="14">
    <source>
        <dbReference type="RuleBase" id="RU003750"/>
    </source>
</evidence>
<organism evidence="16 17">
    <name type="scientific">Paenibacillus psychroresistens</name>
    <dbReference type="NCBI Taxonomy" id="1778678"/>
    <lineage>
        <taxon>Bacteria</taxon>
        <taxon>Bacillati</taxon>
        <taxon>Bacillota</taxon>
        <taxon>Bacilli</taxon>
        <taxon>Bacillales</taxon>
        <taxon>Paenibacillaceae</taxon>
        <taxon>Paenibacillus</taxon>
    </lineage>
</organism>
<dbReference type="Proteomes" id="UP000426246">
    <property type="component" value="Chromosome"/>
</dbReference>
<dbReference type="KEGG" id="ppsc:EHS13_00430"/>
<name>A0A6B8R9P9_9BACL</name>
<dbReference type="PIRSF" id="PIRSF000847">
    <property type="entry name" value="Phos_ph_gly_syn"/>
    <property type="match status" value="1"/>
</dbReference>
<keyword evidence="6 14" id="KW-0808">Transferase</keyword>
<comment type="pathway">
    <text evidence="3">Lipid metabolism.</text>
</comment>
<evidence type="ECO:0000256" key="10">
    <source>
        <dbReference type="ARBA" id="ARBA00023136"/>
    </source>
</evidence>
<evidence type="ECO:0000313" key="16">
    <source>
        <dbReference type="EMBL" id="QGQ93499.1"/>
    </source>
</evidence>
<evidence type="ECO:0000256" key="9">
    <source>
        <dbReference type="ARBA" id="ARBA00023098"/>
    </source>
</evidence>
<dbReference type="InterPro" id="IPR050324">
    <property type="entry name" value="CDP-alcohol_PTase-I"/>
</dbReference>
<dbReference type="PANTHER" id="PTHR14269:SF11">
    <property type="entry name" value="CDP-DIACYLGLYCEROL--GLYCEROL-3-PHOSPHATE 3-PHOSPHATIDYLTRANSFERASE"/>
    <property type="match status" value="1"/>
</dbReference>
<keyword evidence="9" id="KW-0443">Lipid metabolism</keyword>
<feature type="transmembrane region" description="Helical" evidence="15">
    <location>
        <begin position="140"/>
        <end position="160"/>
    </location>
</feature>
<evidence type="ECO:0000256" key="8">
    <source>
        <dbReference type="ARBA" id="ARBA00022989"/>
    </source>
</evidence>
<evidence type="ECO:0000256" key="5">
    <source>
        <dbReference type="ARBA" id="ARBA00022516"/>
    </source>
</evidence>
<sequence>MNVPNAITIARFFLIPLYLYIFLAGHTALAFLVLFVAGATDVLDGYLARKKKQTTALGSMLDPLADKTMMLTVVLSFLYVGMIQWSEAIAMFIRDGGMIIGSAIFHFRGKKTVPANTMGKLTTVLYYLAIPLIMFEVRYALSYLWVVIIFSFVTSFIYILKIKQLNKK</sequence>
<comment type="similarity">
    <text evidence="4 14">Belongs to the CDP-alcohol phosphatidyltransferase class-I family.</text>
</comment>